<evidence type="ECO:0000259" key="7">
    <source>
        <dbReference type="PROSITE" id="PS51039"/>
    </source>
</evidence>
<dbReference type="AlphaFoldDB" id="A0A224YHH4"/>
<keyword evidence="3" id="KW-0862">Zinc</keyword>
<dbReference type="InterPro" id="IPR000626">
    <property type="entry name" value="Ubiquitin-like_dom"/>
</dbReference>
<feature type="domain" description="AN1-type" evidence="7">
    <location>
        <begin position="783"/>
        <end position="830"/>
    </location>
</feature>
<feature type="region of interest" description="Disordered" evidence="5">
    <location>
        <begin position="740"/>
        <end position="786"/>
    </location>
</feature>
<evidence type="ECO:0000256" key="5">
    <source>
        <dbReference type="SAM" id="MobiDB-lite"/>
    </source>
</evidence>
<dbReference type="PROSITE" id="PS51039">
    <property type="entry name" value="ZF_AN1"/>
    <property type="match status" value="1"/>
</dbReference>
<dbReference type="PROSITE" id="PS50053">
    <property type="entry name" value="UBIQUITIN_2"/>
    <property type="match status" value="1"/>
</dbReference>
<keyword evidence="1" id="KW-0479">Metal-binding</keyword>
<dbReference type="PRINTS" id="PR00348">
    <property type="entry name" value="UBIQUITIN"/>
</dbReference>
<feature type="region of interest" description="Disordered" evidence="5">
    <location>
        <begin position="174"/>
        <end position="208"/>
    </location>
</feature>
<feature type="domain" description="Ubiquitin-like" evidence="6">
    <location>
        <begin position="7"/>
        <end position="82"/>
    </location>
</feature>
<feature type="compositionally biased region" description="Low complexity" evidence="5">
    <location>
        <begin position="661"/>
        <end position="684"/>
    </location>
</feature>
<feature type="region of interest" description="Disordered" evidence="5">
    <location>
        <begin position="634"/>
        <end position="684"/>
    </location>
</feature>
<evidence type="ECO:0000256" key="1">
    <source>
        <dbReference type="ARBA" id="ARBA00022723"/>
    </source>
</evidence>
<dbReference type="Pfam" id="PF01428">
    <property type="entry name" value="zf-AN1"/>
    <property type="match status" value="1"/>
</dbReference>
<feature type="region of interest" description="Disordered" evidence="5">
    <location>
        <begin position="335"/>
        <end position="371"/>
    </location>
</feature>
<name>A0A224YHH4_9ACAR</name>
<dbReference type="InterPro" id="IPR035896">
    <property type="entry name" value="AN1-like_Znf"/>
</dbReference>
<dbReference type="InterPro" id="IPR000058">
    <property type="entry name" value="Znf_AN1"/>
</dbReference>
<dbReference type="SMART" id="SM00154">
    <property type="entry name" value="ZnF_AN1"/>
    <property type="match status" value="1"/>
</dbReference>
<dbReference type="Gene3D" id="4.10.1110.10">
    <property type="entry name" value="AN1-like Zinc finger"/>
    <property type="match status" value="1"/>
</dbReference>
<evidence type="ECO:0000256" key="4">
    <source>
        <dbReference type="PROSITE-ProRule" id="PRU00449"/>
    </source>
</evidence>
<dbReference type="CDD" id="cd01802">
    <property type="entry name" value="Ubl_ZFAND4"/>
    <property type="match status" value="1"/>
</dbReference>
<evidence type="ECO:0000256" key="2">
    <source>
        <dbReference type="ARBA" id="ARBA00022771"/>
    </source>
</evidence>
<keyword evidence="2 4" id="KW-0863">Zinc-finger</keyword>
<feature type="compositionally biased region" description="Basic and acidic residues" evidence="5">
    <location>
        <begin position="196"/>
        <end position="208"/>
    </location>
</feature>
<dbReference type="EMBL" id="GFPF01005980">
    <property type="protein sequence ID" value="MAA17126.1"/>
    <property type="molecule type" value="Transcribed_RNA"/>
</dbReference>
<evidence type="ECO:0000313" key="8">
    <source>
        <dbReference type="EMBL" id="MAA17126.1"/>
    </source>
</evidence>
<proteinExistence type="predicted"/>
<accession>A0A224YHH4</accession>
<dbReference type="GO" id="GO:0008270">
    <property type="term" value="F:zinc ion binding"/>
    <property type="evidence" value="ECO:0007669"/>
    <property type="project" value="UniProtKB-KW"/>
</dbReference>
<feature type="compositionally biased region" description="Polar residues" evidence="5">
    <location>
        <begin position="336"/>
        <end position="347"/>
    </location>
</feature>
<dbReference type="SMART" id="SM00213">
    <property type="entry name" value="UBQ"/>
    <property type="match status" value="1"/>
</dbReference>
<protein>
    <submittedName>
        <fullName evidence="8">AN1-type zinc finger and ubiquitin domain-containing protein 1</fullName>
    </submittedName>
</protein>
<dbReference type="InterPro" id="IPR029071">
    <property type="entry name" value="Ubiquitin-like_domsf"/>
</dbReference>
<evidence type="ECO:0000259" key="6">
    <source>
        <dbReference type="PROSITE" id="PS50053"/>
    </source>
</evidence>
<sequence length="849" mass="90150">MASSDVIEVFIETLHGTAFELLVSPADTVVSIKSRISRLEGIPVSQQHLIWQSQELPDDCSLHECNITDGATIRLVLGMRGGPINTRKAYLEERPTLHDVAKYLDTRGWVFASHCEHQHMKRKLLLIVRINLASWASWWEEVSLTIPRLRAVRLVVMRDGDKVHLYTVLDTAPRPPSGLLSEDNTPRELSDEDSASESRRHRENQITRQKLEQLQKKMRNLRLRKEGQPEFVGLTAPEGTKAVASPPKALLPPIEPLKPQPPAKQDDHNAAAAADIGPPALVPRNSLPSSNVPVFGKKKALCMHGATEKSQGNGAVLPQLPSTSGCSRIAPRHWRSPSSIQGGSHASHNLPPPVARAEATGAVPKRTERTTGALHARASAGFQGRCRKVLLLATLGPVGSSSSRCASLPEEGGAACTAEPTRYYKVLPPVGRQEQACLPCLPPDCERQLGQDLAAAVASMLEPLELDWTDCDRPRTSPARLVRVSVIHRSKTTRPIVSSPCTPDKGRACKAKAPATGGIAEVAEASALPSSAPVKPLPLASGPPSPLPAIPKPLRPVSPAALLEMPPAAADVSRQELIDALKPPPPSAGSAEGIRWALGDAAHRAAMLTPSRMRVAPLLKRVVQHELWNLEQELNTSRSRGTRLAADNDGDNRKTPPPNNTVPTSNGPPSGNSERSAGSSADASGSTVAAASVATLPAESSASAVTASAGSMSADSASMTGSASGSNVALSVDVGTVPSAELSAGNGAELMPVPVDDDSSSTSESKTDDMPTDPLHPSPGKAKKKGKRCSWCNKKTGLASTYVCRCGSTFCAVHRYAEAHACSHDYKAEGRHILQRNNPVVKAAKLPKI</sequence>
<dbReference type="Gene3D" id="3.10.20.90">
    <property type="entry name" value="Phosphatidylinositol 3-kinase Catalytic Subunit, Chain A, domain 1"/>
    <property type="match status" value="1"/>
</dbReference>
<dbReference type="PANTHER" id="PTHR46728:SF1">
    <property type="entry name" value="AN1-TYPE ZINC FINGER PROTEIN 4"/>
    <property type="match status" value="1"/>
</dbReference>
<dbReference type="InterPro" id="IPR019956">
    <property type="entry name" value="Ubiquitin_dom"/>
</dbReference>
<dbReference type="PANTHER" id="PTHR46728">
    <property type="entry name" value="AN1-TYPE ZINC FINGER PROTEIN 4"/>
    <property type="match status" value="1"/>
</dbReference>
<dbReference type="InterPro" id="IPR053061">
    <property type="entry name" value="AN1-type_zinc_finger"/>
</dbReference>
<evidence type="ECO:0000256" key="3">
    <source>
        <dbReference type="ARBA" id="ARBA00022833"/>
    </source>
</evidence>
<reference evidence="8" key="1">
    <citation type="journal article" date="2017" name="Parasit. Vectors">
        <title>Sialotranscriptomics of Rhipicephalus zambeziensis reveals intricate expression profiles of secretory proteins and suggests tight temporal transcriptional regulation during blood-feeding.</title>
        <authorList>
            <person name="de Castro M.H."/>
            <person name="de Klerk D."/>
            <person name="Pienaar R."/>
            <person name="Rees D.J.G."/>
            <person name="Mans B.J."/>
        </authorList>
    </citation>
    <scope>NUCLEOTIDE SEQUENCE</scope>
    <source>
        <tissue evidence="8">Salivary glands</tissue>
    </source>
</reference>
<organism evidence="8">
    <name type="scientific">Rhipicephalus zambeziensis</name>
    <dbReference type="NCBI Taxonomy" id="60191"/>
    <lineage>
        <taxon>Eukaryota</taxon>
        <taxon>Metazoa</taxon>
        <taxon>Ecdysozoa</taxon>
        <taxon>Arthropoda</taxon>
        <taxon>Chelicerata</taxon>
        <taxon>Arachnida</taxon>
        <taxon>Acari</taxon>
        <taxon>Parasitiformes</taxon>
        <taxon>Ixodida</taxon>
        <taxon>Ixodoidea</taxon>
        <taxon>Ixodidae</taxon>
        <taxon>Rhipicephalinae</taxon>
        <taxon>Rhipicephalus</taxon>
        <taxon>Rhipicephalus</taxon>
    </lineage>
</organism>
<dbReference type="SUPFAM" id="SSF118310">
    <property type="entry name" value="AN1-like Zinc finger"/>
    <property type="match status" value="1"/>
</dbReference>
<dbReference type="Pfam" id="PF00240">
    <property type="entry name" value="ubiquitin"/>
    <property type="match status" value="1"/>
</dbReference>
<dbReference type="SUPFAM" id="SSF54236">
    <property type="entry name" value="Ubiquitin-like"/>
    <property type="match status" value="1"/>
</dbReference>